<dbReference type="GO" id="GO:0007229">
    <property type="term" value="P:integrin-mediated signaling pathway"/>
    <property type="evidence" value="ECO:0007669"/>
    <property type="project" value="UniProtKB-KW"/>
</dbReference>
<comment type="caution">
    <text evidence="10">The sequence shown here is derived from an EMBL/GenBank/DDBJ whole genome shotgun (WGS) entry which is preliminary data.</text>
</comment>
<dbReference type="CDD" id="cd04271">
    <property type="entry name" value="ZnMc_ADAM_fungal"/>
    <property type="match status" value="1"/>
</dbReference>
<evidence type="ECO:0000313" key="11">
    <source>
        <dbReference type="Proteomes" id="UP000029964"/>
    </source>
</evidence>
<keyword evidence="6" id="KW-0472">Membrane</keyword>
<dbReference type="PANTHER" id="PTHR45702:SF2">
    <property type="entry name" value="KUZBANIAN, ISOFORM A"/>
    <property type="match status" value="1"/>
</dbReference>
<keyword evidence="7" id="KW-0732">Signal</keyword>
<dbReference type="InterPro" id="IPR036436">
    <property type="entry name" value="Disintegrin_dom_sf"/>
</dbReference>
<dbReference type="Pfam" id="PF00200">
    <property type="entry name" value="Disintegrin"/>
    <property type="match status" value="1"/>
</dbReference>
<evidence type="ECO:0000259" key="8">
    <source>
        <dbReference type="PROSITE" id="PS50214"/>
    </source>
</evidence>
<comment type="function">
    <text evidence="2">Probable zinc protease.</text>
</comment>
<dbReference type="OrthoDB" id="5951731at2759"/>
<keyword evidence="6" id="KW-0812">Transmembrane</keyword>
<keyword evidence="11" id="KW-1185">Reference proteome</keyword>
<dbReference type="EMBL" id="JPKY01000002">
    <property type="protein sequence ID" value="KFH48639.1"/>
    <property type="molecule type" value="Genomic_DNA"/>
</dbReference>
<gene>
    <name evidence="10" type="ORF">ACRE_004900</name>
</gene>
<keyword evidence="4" id="KW-0479">Metal-binding</keyword>
<dbReference type="HOGENOM" id="CLU_012383_1_0_1"/>
<dbReference type="PANTHER" id="PTHR45702">
    <property type="entry name" value="ADAM10/ADAM17 METALLOPEPTIDASE FAMILY MEMBER"/>
    <property type="match status" value="1"/>
</dbReference>
<keyword evidence="4" id="KW-0862">Zinc</keyword>
<evidence type="ECO:0000256" key="7">
    <source>
        <dbReference type="SAM" id="SignalP"/>
    </source>
</evidence>
<dbReference type="InterPro" id="IPR001590">
    <property type="entry name" value="Peptidase_M12B"/>
</dbReference>
<keyword evidence="6" id="KW-1133">Transmembrane helix</keyword>
<accession>A0A086TH07</accession>
<dbReference type="PROSITE" id="PS50215">
    <property type="entry name" value="ADAM_MEPRO"/>
    <property type="match status" value="1"/>
</dbReference>
<feature type="transmembrane region" description="Helical" evidence="6">
    <location>
        <begin position="703"/>
        <end position="724"/>
    </location>
</feature>
<dbReference type="GO" id="GO:0006509">
    <property type="term" value="P:membrane protein ectodomain proteolysis"/>
    <property type="evidence" value="ECO:0007669"/>
    <property type="project" value="TreeGrafter"/>
</dbReference>
<dbReference type="STRING" id="857340.A0A086TH07"/>
<evidence type="ECO:0000259" key="9">
    <source>
        <dbReference type="PROSITE" id="PS50215"/>
    </source>
</evidence>
<keyword evidence="1" id="KW-1015">Disulfide bond</keyword>
<dbReference type="SUPFAM" id="SSF55486">
    <property type="entry name" value="Metalloproteases ('zincins'), catalytic domain"/>
    <property type="match status" value="1"/>
</dbReference>
<reference evidence="11" key="1">
    <citation type="journal article" date="2014" name="Genome Announc.">
        <title>Genome sequence and annotation of Acremonium chrysogenum, producer of the beta-lactam antibiotic cephalosporin C.</title>
        <authorList>
            <person name="Terfehr D."/>
            <person name="Dahlmann T.A."/>
            <person name="Specht T."/>
            <person name="Zadra I."/>
            <person name="Kuernsteiner H."/>
            <person name="Kueck U."/>
        </authorList>
    </citation>
    <scope>NUCLEOTIDE SEQUENCE [LARGE SCALE GENOMIC DNA]</scope>
    <source>
        <strain evidence="11">ATCC 11550 / CBS 779.69 / DSM 880 / IAM 14645 / JCM 23072 / IMI 49137</strain>
    </source>
</reference>
<dbReference type="Gene3D" id="3.40.390.10">
    <property type="entry name" value="Collagenase (Catalytic Domain)"/>
    <property type="match status" value="1"/>
</dbReference>
<dbReference type="SUPFAM" id="SSF57552">
    <property type="entry name" value="Blood coagulation inhibitor (disintegrin)"/>
    <property type="match status" value="1"/>
</dbReference>
<dbReference type="SMART" id="SM00050">
    <property type="entry name" value="DISIN"/>
    <property type="match status" value="1"/>
</dbReference>
<dbReference type="InterPro" id="IPR051489">
    <property type="entry name" value="ADAM_Metalloproteinase"/>
</dbReference>
<evidence type="ECO:0000256" key="3">
    <source>
        <dbReference type="ARBA" id="ARBA00074021"/>
    </source>
</evidence>
<evidence type="ECO:0000256" key="2">
    <source>
        <dbReference type="ARBA" id="ARBA00056552"/>
    </source>
</evidence>
<dbReference type="AlphaFoldDB" id="A0A086TH07"/>
<dbReference type="Proteomes" id="UP000029964">
    <property type="component" value="Unassembled WGS sequence"/>
</dbReference>
<feature type="domain" description="Peptidase M12B" evidence="9">
    <location>
        <begin position="272"/>
        <end position="505"/>
    </location>
</feature>
<dbReference type="InterPro" id="IPR006586">
    <property type="entry name" value="ADAM_Cys-rich"/>
</dbReference>
<feature type="signal peptide" evidence="7">
    <location>
        <begin position="1"/>
        <end position="23"/>
    </location>
</feature>
<evidence type="ECO:0000313" key="10">
    <source>
        <dbReference type="EMBL" id="KFH48639.1"/>
    </source>
</evidence>
<feature type="active site" evidence="4">
    <location>
        <position position="428"/>
    </location>
</feature>
<sequence length="814" mass="87997">MVTLRSIATALAGAALLVQSSTAHSVKRNPVSHVSLLDDAVIKAPSHRVNSLSKFDITFTLEEGQTPVRLVLEPNHNILHDDFAVTYIGAGGEVRESDRVPRISHRVFKGRAFVKKPGRDDWVQAGWARVTVHKDGKKPIFEGAFRIFGDAHHIQTGAHYRKLKHEDDPFVGESAGGEDVMVVYRDSDIIPTSSFGSELKRRYLAGTTCESDGLDFNSRYDIEMRSLEARTLGSSRLASLFGRQSGDFLGGGGGANYIPDIGSTDGCPSTRKVALVGIATDCNYWEEFEGDREELRKNVIDLVNKASALYEDTFSISLGIRNLTVIDQACSRAESETAPWNLRCSERVSLNDRLNLFSAWRGENPDTNAYWSLLTTCNTDSAVGLAWRGQLCREGASEARDNSGSNETVAATNVVVRTAAEWQIFAHETGHTFGAVHDCTEDECPVSTDAQSCCPLSAGSCNANGRFIMNPSTGQGITEFSPCSIGNICSGLLRNVDSECLTNNRDVGTITGSQCGNGIVEEGEDCDCGGADGCDENSCCNAETCEFRDGAQCDPTNEDCCTDQCRFASSGTVCRESSSDCDPEETCPGDSGNCPEDVHLDDGDSCGDGLRCASGQCTSRDQQCRAMLGSGGRNNDDIEACGGNTCMLSCQSPNIEGGQCSLYNSNFLDGTPCRGGGHCDNGSCEGSSTWGQIREWFHNNRHIAIPVGASVGGVLFLLISWCIFSSCRRRIRARKRAQKPPVVTSTGSSPTFPGANGGVDDGQWRPGNQLQRGYGEQLYDVPPPPPDYSYSQNPIPNPYEQQGQWGRTRSMRYA</sequence>
<dbReference type="FunFam" id="4.10.70.10:FF:000003">
    <property type="entry name" value="Disintegrin and metalloproteinase domain-containing protein 17"/>
    <property type="match status" value="1"/>
</dbReference>
<dbReference type="Gene3D" id="4.10.70.10">
    <property type="entry name" value="Disintegrin domain"/>
    <property type="match status" value="1"/>
</dbReference>
<organism evidence="10 11">
    <name type="scientific">Hapsidospora chrysogenum (strain ATCC 11550 / CBS 779.69 / DSM 880 / IAM 14645 / JCM 23072 / IMI 49137)</name>
    <name type="common">Acremonium chrysogenum</name>
    <dbReference type="NCBI Taxonomy" id="857340"/>
    <lineage>
        <taxon>Eukaryota</taxon>
        <taxon>Fungi</taxon>
        <taxon>Dikarya</taxon>
        <taxon>Ascomycota</taxon>
        <taxon>Pezizomycotina</taxon>
        <taxon>Sordariomycetes</taxon>
        <taxon>Hypocreomycetidae</taxon>
        <taxon>Hypocreales</taxon>
        <taxon>Bionectriaceae</taxon>
        <taxon>Hapsidospora</taxon>
    </lineage>
</organism>
<evidence type="ECO:0000256" key="6">
    <source>
        <dbReference type="SAM" id="Phobius"/>
    </source>
</evidence>
<dbReference type="GO" id="GO:0004222">
    <property type="term" value="F:metalloendopeptidase activity"/>
    <property type="evidence" value="ECO:0007669"/>
    <property type="project" value="InterPro"/>
</dbReference>
<keyword evidence="10" id="KW-0401">Integrin</keyword>
<evidence type="ECO:0000256" key="5">
    <source>
        <dbReference type="SAM" id="MobiDB-lite"/>
    </source>
</evidence>
<comment type="caution">
    <text evidence="4">Lacks conserved residue(s) required for the propagation of feature annotation.</text>
</comment>
<evidence type="ECO:0000256" key="4">
    <source>
        <dbReference type="PROSITE-ProRule" id="PRU00276"/>
    </source>
</evidence>
<dbReference type="Gene3D" id="3.40.1620.60">
    <property type="match status" value="1"/>
</dbReference>
<protein>
    <recommendedName>
        <fullName evidence="3">Disintegrin and metalloproteinase domain-containing protein B</fullName>
    </recommendedName>
</protein>
<dbReference type="SMART" id="SM00608">
    <property type="entry name" value="ACR"/>
    <property type="match status" value="1"/>
</dbReference>
<feature type="region of interest" description="Disordered" evidence="5">
    <location>
        <begin position="735"/>
        <end position="814"/>
    </location>
</feature>
<feature type="binding site" evidence="4">
    <location>
        <position position="437"/>
    </location>
    <ligand>
        <name>Zn(2+)</name>
        <dbReference type="ChEBI" id="CHEBI:29105"/>
        <note>catalytic</note>
    </ligand>
</feature>
<name>A0A086TH07_HAPC1</name>
<dbReference type="GO" id="GO:0046872">
    <property type="term" value="F:metal ion binding"/>
    <property type="evidence" value="ECO:0007669"/>
    <property type="project" value="UniProtKB-KW"/>
</dbReference>
<dbReference type="PROSITE" id="PS50214">
    <property type="entry name" value="DISINTEGRIN_2"/>
    <property type="match status" value="1"/>
</dbReference>
<feature type="domain" description="Disintegrin" evidence="8">
    <location>
        <begin position="512"/>
        <end position="602"/>
    </location>
</feature>
<dbReference type="GO" id="GO:0005886">
    <property type="term" value="C:plasma membrane"/>
    <property type="evidence" value="ECO:0007669"/>
    <property type="project" value="TreeGrafter"/>
</dbReference>
<dbReference type="InterPro" id="IPR034028">
    <property type="entry name" value="ZnMc_ADAM_fungal"/>
</dbReference>
<evidence type="ECO:0000256" key="1">
    <source>
        <dbReference type="ARBA" id="ARBA00023157"/>
    </source>
</evidence>
<dbReference type="Pfam" id="PF13688">
    <property type="entry name" value="Reprolysin_5"/>
    <property type="match status" value="1"/>
</dbReference>
<feature type="binding site" evidence="4">
    <location>
        <position position="431"/>
    </location>
    <ligand>
        <name>Zn(2+)</name>
        <dbReference type="ChEBI" id="CHEBI:29105"/>
        <note>catalytic</note>
    </ligand>
</feature>
<dbReference type="InterPro" id="IPR024079">
    <property type="entry name" value="MetalloPept_cat_dom_sf"/>
</dbReference>
<feature type="chain" id="PRO_5001815616" description="Disintegrin and metalloproteinase domain-containing protein B" evidence="7">
    <location>
        <begin position="24"/>
        <end position="814"/>
    </location>
</feature>
<dbReference type="InterPro" id="IPR001762">
    <property type="entry name" value="Disintegrin_dom"/>
</dbReference>
<proteinExistence type="predicted"/>
<feature type="compositionally biased region" description="Polar residues" evidence="5">
    <location>
        <begin position="789"/>
        <end position="807"/>
    </location>
</feature>
<feature type="binding site" evidence="4">
    <location>
        <position position="427"/>
    </location>
    <ligand>
        <name>Zn(2+)</name>
        <dbReference type="ChEBI" id="CHEBI:29105"/>
        <note>catalytic</note>
    </ligand>
</feature>